<dbReference type="EMBL" id="JACHFZ010000001">
    <property type="protein sequence ID" value="MBB5290761.1"/>
    <property type="molecule type" value="Genomic_DNA"/>
</dbReference>
<gene>
    <name evidence="2" type="ORF">HNQ67_000257</name>
</gene>
<evidence type="ECO:0000313" key="3">
    <source>
        <dbReference type="Proteomes" id="UP000566663"/>
    </source>
</evidence>
<dbReference type="AlphaFoldDB" id="A0A7W8MG91"/>
<evidence type="ECO:0008006" key="4">
    <source>
        <dbReference type="Google" id="ProtNLM"/>
    </source>
</evidence>
<keyword evidence="1" id="KW-0472">Membrane</keyword>
<keyword evidence="1" id="KW-0812">Transmembrane</keyword>
<name>A0A7W8MG91_9CAUL</name>
<dbReference type="RefSeq" id="WP_183251612.1">
    <property type="nucleotide sequence ID" value="NZ_BAAAFF010000004.1"/>
</dbReference>
<feature type="transmembrane region" description="Helical" evidence="1">
    <location>
        <begin position="122"/>
        <end position="139"/>
    </location>
</feature>
<evidence type="ECO:0000256" key="1">
    <source>
        <dbReference type="SAM" id="Phobius"/>
    </source>
</evidence>
<feature type="transmembrane region" description="Helical" evidence="1">
    <location>
        <begin position="64"/>
        <end position="83"/>
    </location>
</feature>
<sequence>MTARHIRWARILSLAAVAAATLFVLVVALQPWAEPHLMFMDMIAAAEASGYCCRGYYGAVSQLGVMAWFLTAGVLLLAALCVATSGGRCGLLAFAAVFSTLLGADDGLLLHESMLPGIGVPQFVVVGIYGLIALAYAWLQRHRMMMLDGAFLLLAFTLFALSLGIDQVLHTTDGHVVAVEDGLKFVGIVSWLAFHLDWAWRTVSGIARPAPVS</sequence>
<feature type="transmembrane region" description="Helical" evidence="1">
    <location>
        <begin position="90"/>
        <end position="110"/>
    </location>
</feature>
<keyword evidence="1" id="KW-1133">Transmembrane helix</keyword>
<reference evidence="2 3" key="1">
    <citation type="submission" date="2020-08" db="EMBL/GenBank/DDBJ databases">
        <title>Genomic Encyclopedia of Type Strains, Phase IV (KMG-IV): sequencing the most valuable type-strain genomes for metagenomic binning, comparative biology and taxonomic classification.</title>
        <authorList>
            <person name="Goeker M."/>
        </authorList>
    </citation>
    <scope>NUCLEOTIDE SEQUENCE [LARGE SCALE GENOMIC DNA]</scope>
    <source>
        <strain evidence="2 3">DSM 25335</strain>
    </source>
</reference>
<comment type="caution">
    <text evidence="2">The sequence shown here is derived from an EMBL/GenBank/DDBJ whole genome shotgun (WGS) entry which is preliminary data.</text>
</comment>
<keyword evidence="3" id="KW-1185">Reference proteome</keyword>
<organism evidence="2 3">
    <name type="scientific">Brevundimonas basaltis</name>
    <dbReference type="NCBI Taxonomy" id="472166"/>
    <lineage>
        <taxon>Bacteria</taxon>
        <taxon>Pseudomonadati</taxon>
        <taxon>Pseudomonadota</taxon>
        <taxon>Alphaproteobacteria</taxon>
        <taxon>Caulobacterales</taxon>
        <taxon>Caulobacteraceae</taxon>
        <taxon>Brevundimonas</taxon>
    </lineage>
</organism>
<feature type="transmembrane region" description="Helical" evidence="1">
    <location>
        <begin position="151"/>
        <end position="170"/>
    </location>
</feature>
<evidence type="ECO:0000313" key="2">
    <source>
        <dbReference type="EMBL" id="MBB5290761.1"/>
    </source>
</evidence>
<proteinExistence type="predicted"/>
<accession>A0A7W8MG91</accession>
<protein>
    <recommendedName>
        <fullName evidence="4">DUF998 domain-containing protein</fullName>
    </recommendedName>
</protein>
<dbReference type="Proteomes" id="UP000566663">
    <property type="component" value="Unassembled WGS sequence"/>
</dbReference>